<dbReference type="AlphaFoldDB" id="A0A2T6BZD4"/>
<keyword evidence="4 7" id="KW-0812">Transmembrane</keyword>
<keyword evidence="3 9" id="KW-0808">Transferase</keyword>
<dbReference type="Gene3D" id="3.40.50.720">
    <property type="entry name" value="NAD(P)-binding Rossmann-like Domain"/>
    <property type="match status" value="1"/>
</dbReference>
<dbReference type="EMBL" id="QBKT01000004">
    <property type="protein sequence ID" value="PTX61419.1"/>
    <property type="molecule type" value="Genomic_DNA"/>
</dbReference>
<dbReference type="PANTHER" id="PTHR30576:SF0">
    <property type="entry name" value="UNDECAPRENYL-PHOSPHATE N-ACETYLGALACTOSAMINYL 1-PHOSPHATE TRANSFERASE-RELATED"/>
    <property type="match status" value="1"/>
</dbReference>
<evidence type="ECO:0000259" key="8">
    <source>
        <dbReference type="Pfam" id="PF02397"/>
    </source>
</evidence>
<evidence type="ECO:0000256" key="3">
    <source>
        <dbReference type="ARBA" id="ARBA00022679"/>
    </source>
</evidence>
<dbReference type="GO" id="GO:0016780">
    <property type="term" value="F:phosphotransferase activity, for other substituted phosphate groups"/>
    <property type="evidence" value="ECO:0007669"/>
    <property type="project" value="TreeGrafter"/>
</dbReference>
<keyword evidence="10" id="KW-1185">Reference proteome</keyword>
<comment type="similarity">
    <text evidence="2">Belongs to the bacterial sugar transferase family.</text>
</comment>
<dbReference type="Pfam" id="PF13727">
    <property type="entry name" value="CoA_binding_3"/>
    <property type="match status" value="1"/>
</dbReference>
<dbReference type="NCBIfam" id="TIGR03025">
    <property type="entry name" value="EPS_sugtrans"/>
    <property type="match status" value="1"/>
</dbReference>
<dbReference type="Pfam" id="PF02397">
    <property type="entry name" value="Bac_transf"/>
    <property type="match status" value="1"/>
</dbReference>
<accession>A0A2T6BZD4</accession>
<dbReference type="GO" id="GO:0016020">
    <property type="term" value="C:membrane"/>
    <property type="evidence" value="ECO:0007669"/>
    <property type="project" value="UniProtKB-SubCell"/>
</dbReference>
<evidence type="ECO:0000256" key="4">
    <source>
        <dbReference type="ARBA" id="ARBA00022692"/>
    </source>
</evidence>
<dbReference type="RefSeq" id="WP_108114662.1">
    <property type="nucleotide sequence ID" value="NZ_QBKT01000004.1"/>
</dbReference>
<protein>
    <submittedName>
        <fullName evidence="9">Exopolysaccharide biosynthesis polyprenyl glycosylphosphotransferase</fullName>
    </submittedName>
</protein>
<gene>
    <name evidence="9" type="ORF">C8N46_10462</name>
</gene>
<proteinExistence type="inferred from homology"/>
<reference evidence="9 10" key="1">
    <citation type="submission" date="2018-04" db="EMBL/GenBank/DDBJ databases">
        <title>Genomic Encyclopedia of Archaeal and Bacterial Type Strains, Phase II (KMG-II): from individual species to whole genera.</title>
        <authorList>
            <person name="Goeker M."/>
        </authorList>
    </citation>
    <scope>NUCLEOTIDE SEQUENCE [LARGE SCALE GENOMIC DNA]</scope>
    <source>
        <strain evidence="9 10">DSM 25731</strain>
    </source>
</reference>
<dbReference type="OrthoDB" id="9808602at2"/>
<keyword evidence="5 7" id="KW-1133">Transmembrane helix</keyword>
<dbReference type="PANTHER" id="PTHR30576">
    <property type="entry name" value="COLANIC BIOSYNTHESIS UDP-GLUCOSE LIPID CARRIER TRANSFERASE"/>
    <property type="match status" value="1"/>
</dbReference>
<dbReference type="InterPro" id="IPR017475">
    <property type="entry name" value="EPS_sugar_tfrase"/>
</dbReference>
<organism evidence="9 10">
    <name type="scientific">Kordia periserrulae</name>
    <dbReference type="NCBI Taxonomy" id="701523"/>
    <lineage>
        <taxon>Bacteria</taxon>
        <taxon>Pseudomonadati</taxon>
        <taxon>Bacteroidota</taxon>
        <taxon>Flavobacteriia</taxon>
        <taxon>Flavobacteriales</taxon>
        <taxon>Flavobacteriaceae</taxon>
        <taxon>Kordia</taxon>
    </lineage>
</organism>
<feature type="transmembrane region" description="Helical" evidence="7">
    <location>
        <begin position="280"/>
        <end position="302"/>
    </location>
</feature>
<dbReference type="InterPro" id="IPR003362">
    <property type="entry name" value="Bact_transf"/>
</dbReference>
<feature type="transmembrane region" description="Helical" evidence="7">
    <location>
        <begin position="81"/>
        <end position="101"/>
    </location>
</feature>
<name>A0A2T6BZD4_9FLAO</name>
<evidence type="ECO:0000313" key="10">
    <source>
        <dbReference type="Proteomes" id="UP000244090"/>
    </source>
</evidence>
<evidence type="ECO:0000256" key="7">
    <source>
        <dbReference type="SAM" id="Phobius"/>
    </source>
</evidence>
<comment type="subcellular location">
    <subcellularLocation>
        <location evidence="1">Membrane</location>
        <topology evidence="1">Multi-pass membrane protein</topology>
    </subcellularLocation>
</comment>
<feature type="transmembrane region" description="Helical" evidence="7">
    <location>
        <begin position="113"/>
        <end position="133"/>
    </location>
</feature>
<keyword evidence="6 7" id="KW-0472">Membrane</keyword>
<dbReference type="Proteomes" id="UP000244090">
    <property type="component" value="Unassembled WGS sequence"/>
</dbReference>
<feature type="transmembrane region" description="Helical" evidence="7">
    <location>
        <begin position="49"/>
        <end position="69"/>
    </location>
</feature>
<comment type="caution">
    <text evidence="9">The sequence shown here is derived from an EMBL/GenBank/DDBJ whole genome shotgun (WGS) entry which is preliminary data.</text>
</comment>
<feature type="transmembrane region" description="Helical" evidence="7">
    <location>
        <begin position="16"/>
        <end position="37"/>
    </location>
</feature>
<evidence type="ECO:0000256" key="2">
    <source>
        <dbReference type="ARBA" id="ARBA00006464"/>
    </source>
</evidence>
<evidence type="ECO:0000313" key="9">
    <source>
        <dbReference type="EMBL" id="PTX61419.1"/>
    </source>
</evidence>
<evidence type="ECO:0000256" key="5">
    <source>
        <dbReference type="ARBA" id="ARBA00022989"/>
    </source>
</evidence>
<evidence type="ECO:0000256" key="1">
    <source>
        <dbReference type="ARBA" id="ARBA00004141"/>
    </source>
</evidence>
<evidence type="ECO:0000256" key="6">
    <source>
        <dbReference type="ARBA" id="ARBA00023136"/>
    </source>
</evidence>
<sequence>MATTSNMHFEISERKLLLRIVDVLSLLFGLYVVSNVFDFDYFRFTKERWLWSVVLIVYFMLFSTILELYNLQKASRYDTTFQGIILTVSITVLCYLLTPFFTPELPENRLQILYFFLAISVTIFLWRCAYIFFISSPRFYKNILIIGNTEEIKIMSEAIERNTNYYKIVGYINSTPNQGVKDADLEAIEEITNLDLNSVVKEKYVSEIIIASNPREELSKPLFDSLIGLLETGLPIKEYIQVYEELTYRVPVQYIGKDFYKYFPFSRSNQNKLYLFFHRFFDILFSVLGLTVSLIFIPFILIGNMIGNRGPLLYTQERVGKNGVPFKIYKLRSMVVDAEKDGAVWATKNDARVTKFGKFLRKSRLDEVPQFINVLKGEMSMIGPRPERPAFVKQLSEDLTFYEIRHVVKPGVTGWAQVKTDYGASVEDSLRKLQYDLYYIKHRSFFLDLNIIVKTLSTVLFYRGR</sequence>
<feature type="domain" description="Bacterial sugar transferase" evidence="8">
    <location>
        <begin position="279"/>
        <end position="460"/>
    </location>
</feature>